<dbReference type="Proteomes" id="UP000319908">
    <property type="component" value="Unassembled WGS sequence"/>
</dbReference>
<proteinExistence type="predicted"/>
<dbReference type="RefSeq" id="WP_302120534.1">
    <property type="nucleotide sequence ID" value="NZ_SJPU01000005.1"/>
</dbReference>
<reference evidence="1 2" key="1">
    <citation type="journal article" date="2020" name="Antonie Van Leeuwenhoek">
        <title>Rhodopirellula heiligendammensis sp. nov., Rhodopirellula pilleata sp. nov., and Rhodopirellula solitaria sp. nov. isolated from natural or artificial marine surfaces in Northern Germany and California, USA, and emended description of the genus Rhodopirellula.</title>
        <authorList>
            <person name="Kallscheuer N."/>
            <person name="Wiegand S."/>
            <person name="Jogler M."/>
            <person name="Boedeker C."/>
            <person name="Peeters S.H."/>
            <person name="Rast P."/>
            <person name="Heuer A."/>
            <person name="Jetten M.S.M."/>
            <person name="Rohde M."/>
            <person name="Jogler C."/>
        </authorList>
    </citation>
    <scope>NUCLEOTIDE SEQUENCE [LARGE SCALE GENOMIC DNA]</scope>
    <source>
        <strain evidence="1 2">Poly21</strain>
    </source>
</reference>
<evidence type="ECO:0000313" key="2">
    <source>
        <dbReference type="Proteomes" id="UP000319908"/>
    </source>
</evidence>
<dbReference type="AlphaFoldDB" id="A0A5C6BE85"/>
<accession>A0A5C6BE85</accession>
<gene>
    <name evidence="1" type="ORF">Poly21_52860</name>
</gene>
<dbReference type="EMBL" id="SJPU01000005">
    <property type="protein sequence ID" value="TWU09957.1"/>
    <property type="molecule type" value="Genomic_DNA"/>
</dbReference>
<comment type="caution">
    <text evidence="1">The sequence shown here is derived from an EMBL/GenBank/DDBJ whole genome shotgun (WGS) entry which is preliminary data.</text>
</comment>
<evidence type="ECO:0000313" key="1">
    <source>
        <dbReference type="EMBL" id="TWU09957.1"/>
    </source>
</evidence>
<sequence length="270" mass="29597">MTGLTQPPSAEMKALADEHRQWLSRSDGRYLSNWERLYAADNEAAMAEASVRRRLESLGVVVEPNEDLDHGTSAPDFRCFAGGHKFYVEVTCIRISTAEKLTGVPKTGRFSGNYRPINLGVYQKCIAKVRQAATVDAPLLVAIGTWHGHAATQLGHKPFRDMLLTGETMIAWDMNTQSGEAGDTYLTTELRAAVFLKPNGDSDIIPAREPISGAMLTAFGSPMSEPAILLNPNAHYPFAPALLPSLEYGSVELDQTTKQLHTVWQKGKII</sequence>
<keyword evidence="2" id="KW-1185">Reference proteome</keyword>
<name>A0A5C6BE85_9BACT</name>
<protein>
    <submittedName>
        <fullName evidence="1">Uncharacterized protein</fullName>
    </submittedName>
</protein>
<organism evidence="1 2">
    <name type="scientific">Allorhodopirellula heiligendammensis</name>
    <dbReference type="NCBI Taxonomy" id="2714739"/>
    <lineage>
        <taxon>Bacteria</taxon>
        <taxon>Pseudomonadati</taxon>
        <taxon>Planctomycetota</taxon>
        <taxon>Planctomycetia</taxon>
        <taxon>Pirellulales</taxon>
        <taxon>Pirellulaceae</taxon>
        <taxon>Allorhodopirellula</taxon>
    </lineage>
</organism>